<organism evidence="2 3">
    <name type="scientific">Boletus reticuloceps</name>
    <dbReference type="NCBI Taxonomy" id="495285"/>
    <lineage>
        <taxon>Eukaryota</taxon>
        <taxon>Fungi</taxon>
        <taxon>Dikarya</taxon>
        <taxon>Basidiomycota</taxon>
        <taxon>Agaricomycotina</taxon>
        <taxon>Agaricomycetes</taxon>
        <taxon>Agaricomycetidae</taxon>
        <taxon>Boletales</taxon>
        <taxon>Boletineae</taxon>
        <taxon>Boletaceae</taxon>
        <taxon>Boletoideae</taxon>
        <taxon>Boletus</taxon>
    </lineage>
</organism>
<proteinExistence type="predicted"/>
<accession>A0A8I2YWD5</accession>
<feature type="compositionally biased region" description="Basic residues" evidence="1">
    <location>
        <begin position="61"/>
        <end position="70"/>
    </location>
</feature>
<dbReference type="Proteomes" id="UP000683000">
    <property type="component" value="Unassembled WGS sequence"/>
</dbReference>
<name>A0A8I2YWD5_9AGAM</name>
<feature type="compositionally biased region" description="Low complexity" evidence="1">
    <location>
        <begin position="78"/>
        <end position="93"/>
    </location>
</feature>
<evidence type="ECO:0000313" key="2">
    <source>
        <dbReference type="EMBL" id="KAG6378103.1"/>
    </source>
</evidence>
<keyword evidence="3" id="KW-1185">Reference proteome</keyword>
<gene>
    <name evidence="2" type="ORF">JVT61DRAFT_13788</name>
</gene>
<feature type="compositionally biased region" description="Basic residues" evidence="1">
    <location>
        <begin position="104"/>
        <end position="134"/>
    </location>
</feature>
<comment type="caution">
    <text evidence="2">The sequence shown here is derived from an EMBL/GenBank/DDBJ whole genome shotgun (WGS) entry which is preliminary data.</text>
</comment>
<sequence length="134" mass="14783">MPELPQSNTVARKSSRYHMTTALLPLYHPFGTLALSLPDLDPTAFGLPAPVAVFDDPTRRSSNRQRRPAAKVRDADDPATTAHPPPFAVATPALESETKEKSSPRRRRGGGARWKAKAQRARRRGRHVPRQTSA</sequence>
<dbReference type="OrthoDB" id="2676123at2759"/>
<reference evidence="2" key="1">
    <citation type="submission" date="2021-03" db="EMBL/GenBank/DDBJ databases">
        <title>Evolutionary innovations through gain and loss of genes in the ectomycorrhizal Boletales.</title>
        <authorList>
            <person name="Wu G."/>
            <person name="Miyauchi S."/>
            <person name="Morin E."/>
            <person name="Yang Z.-L."/>
            <person name="Xu J."/>
            <person name="Martin F.M."/>
        </authorList>
    </citation>
    <scope>NUCLEOTIDE SEQUENCE</scope>
    <source>
        <strain evidence="2">BR01</strain>
    </source>
</reference>
<feature type="region of interest" description="Disordered" evidence="1">
    <location>
        <begin position="46"/>
        <end position="134"/>
    </location>
</feature>
<evidence type="ECO:0000313" key="3">
    <source>
        <dbReference type="Proteomes" id="UP000683000"/>
    </source>
</evidence>
<dbReference type="EMBL" id="JAGFBS010000007">
    <property type="protein sequence ID" value="KAG6378103.1"/>
    <property type="molecule type" value="Genomic_DNA"/>
</dbReference>
<protein>
    <submittedName>
        <fullName evidence="2">Uncharacterized protein</fullName>
    </submittedName>
</protein>
<evidence type="ECO:0000256" key="1">
    <source>
        <dbReference type="SAM" id="MobiDB-lite"/>
    </source>
</evidence>
<dbReference type="AlphaFoldDB" id="A0A8I2YWD5"/>